<feature type="chain" id="PRO_5039316089" evidence="2">
    <location>
        <begin position="23"/>
        <end position="735"/>
    </location>
</feature>
<evidence type="ECO:0000256" key="2">
    <source>
        <dbReference type="SAM" id="SignalP"/>
    </source>
</evidence>
<evidence type="ECO:0000313" key="3">
    <source>
        <dbReference type="EMBL" id="MBO8485166.1"/>
    </source>
</evidence>
<accession>A0A9D9NRB3</accession>
<dbReference type="Gene3D" id="2.60.120.260">
    <property type="entry name" value="Galactose-binding domain-like"/>
    <property type="match status" value="1"/>
</dbReference>
<dbReference type="Pfam" id="PF16126">
    <property type="entry name" value="DUF4838"/>
    <property type="match status" value="1"/>
</dbReference>
<dbReference type="SUPFAM" id="SSF49785">
    <property type="entry name" value="Galactose-binding domain-like"/>
    <property type="match status" value="1"/>
</dbReference>
<dbReference type="InterPro" id="IPR032287">
    <property type="entry name" value="DUF4838"/>
</dbReference>
<comment type="caution">
    <text evidence="3">The sequence shown here is derived from an EMBL/GenBank/DDBJ whole genome shotgun (WGS) entry which is preliminary data.</text>
</comment>
<protein>
    <submittedName>
        <fullName evidence="3">DUF4838 domain-containing protein</fullName>
    </submittedName>
</protein>
<evidence type="ECO:0000256" key="1">
    <source>
        <dbReference type="ARBA" id="ARBA00022801"/>
    </source>
</evidence>
<organism evidence="3 4">
    <name type="scientific">Candidatus Cryptobacteroides excrementavium</name>
    <dbReference type="NCBI Taxonomy" id="2840759"/>
    <lineage>
        <taxon>Bacteria</taxon>
        <taxon>Pseudomonadati</taxon>
        <taxon>Bacteroidota</taxon>
        <taxon>Bacteroidia</taxon>
        <taxon>Bacteroidales</taxon>
        <taxon>Candidatus Cryptobacteroides</taxon>
    </lineage>
</organism>
<keyword evidence="2" id="KW-0732">Signal</keyword>
<feature type="signal peptide" evidence="2">
    <location>
        <begin position="1"/>
        <end position="22"/>
    </location>
</feature>
<name>A0A9D9NRB3_9BACT</name>
<dbReference type="Gene3D" id="3.30.379.10">
    <property type="entry name" value="Chitobiase/beta-hexosaminidase domain 2-like"/>
    <property type="match status" value="1"/>
</dbReference>
<dbReference type="InterPro" id="IPR008979">
    <property type="entry name" value="Galactose-bd-like_sf"/>
</dbReference>
<dbReference type="InterPro" id="IPR029018">
    <property type="entry name" value="Hex-like_dom2"/>
</dbReference>
<dbReference type="EMBL" id="JADILX010000034">
    <property type="protein sequence ID" value="MBO8485166.1"/>
    <property type="molecule type" value="Genomic_DNA"/>
</dbReference>
<gene>
    <name evidence="3" type="ORF">IAB78_01925</name>
</gene>
<keyword evidence="1" id="KW-0378">Hydrolase</keyword>
<reference evidence="3" key="1">
    <citation type="submission" date="2020-10" db="EMBL/GenBank/DDBJ databases">
        <authorList>
            <person name="Gilroy R."/>
        </authorList>
    </citation>
    <scope>NUCLEOTIDE SEQUENCE</scope>
    <source>
        <strain evidence="3">B2-16538</strain>
    </source>
</reference>
<evidence type="ECO:0000313" key="4">
    <source>
        <dbReference type="Proteomes" id="UP000823750"/>
    </source>
</evidence>
<dbReference type="SUPFAM" id="SSF55545">
    <property type="entry name" value="beta-N-acetylhexosaminidase-like domain"/>
    <property type="match status" value="1"/>
</dbReference>
<dbReference type="GO" id="GO:0016787">
    <property type="term" value="F:hydrolase activity"/>
    <property type="evidence" value="ECO:0007669"/>
    <property type="project" value="UniProtKB-KW"/>
</dbReference>
<sequence>MKKIVLIVALALLPLVSYQASAGTFIVKNGKASGRILAAGTQAEQDAAFLLQDFVERLTGVQTQILPLDSKPKKGDVVISGVVPESGLTDDAFRVTVTDGRTEIVSGGGNGSSYAVVTLLENYFGVRYYAADALYYDSVKSLSLPDGLSFSETPTFRYRQTQSYSLALDPLYKVWFRLEEPKEAFAGNLWVHTFNHILPASVYGNEHPDWYSFIRGEHRPGKASQWCLTNPEVFEAACVQIDSIFKANPGMNMISVSQNDGNNTYCQCPDCMEVIEREGSVSGLYIEFLNKLAERFPDKEFSTLAYLFTMNPPEHVRPLPNVNIMLCDIDCDREVPLTDNASGQYFMKALEGWSKISDNIYMWDYGINFDNMVAPFPNFHIIQPNMQIFRDHHVTMHFSQIGATYGTDFSEMRSWLAAKLMWNVDADIDSLMTTFLDGYYGPAGKYLYQYEKMREGALLASGQRLWIYDSPVSHKDGMLNAACRKQYNLLFDKAEAAVAGQPEYLERVWVARLPLQYSELEIARAEGCKDPAAISEALDLFEERTAMFGIPTLNERNNSPADYCKLYRERYLPGERTNKALGAKVEYVVEPTAEKYQEIGRDGLTDGIYGGSTFVESWVGWEGCDGEFVVDLGKETEISYVGGDFLHQLGAWILLPRGLRCWTSVDGTDYTLFGETEVAEDNSPQVKFEKIGCQSDTPVKARYVKIAVEGTKMCPSWHYGVGQLSWFFLDEVEIY</sequence>
<dbReference type="Proteomes" id="UP000823750">
    <property type="component" value="Unassembled WGS sequence"/>
</dbReference>
<dbReference type="AlphaFoldDB" id="A0A9D9NRB3"/>
<dbReference type="PANTHER" id="PTHR47406:SF2">
    <property type="entry name" value="ALPHA GLUCURONIDASE N-TERMINAL DOMAIN-CONTAINING PROTEIN"/>
    <property type="match status" value="1"/>
</dbReference>
<dbReference type="PANTHER" id="PTHR47406">
    <property type="entry name" value="COAGULATION FACTOR 5/8 TYPE, C-TERMINAL"/>
    <property type="match status" value="1"/>
</dbReference>
<reference evidence="3" key="2">
    <citation type="journal article" date="2021" name="PeerJ">
        <title>Extensive microbial diversity within the chicken gut microbiome revealed by metagenomics and culture.</title>
        <authorList>
            <person name="Gilroy R."/>
            <person name="Ravi A."/>
            <person name="Getino M."/>
            <person name="Pursley I."/>
            <person name="Horton D.L."/>
            <person name="Alikhan N.F."/>
            <person name="Baker D."/>
            <person name="Gharbi K."/>
            <person name="Hall N."/>
            <person name="Watson M."/>
            <person name="Adriaenssens E.M."/>
            <person name="Foster-Nyarko E."/>
            <person name="Jarju S."/>
            <person name="Secka A."/>
            <person name="Antonio M."/>
            <person name="Oren A."/>
            <person name="Chaudhuri R.R."/>
            <person name="La Ragione R."/>
            <person name="Hildebrand F."/>
            <person name="Pallen M.J."/>
        </authorList>
    </citation>
    <scope>NUCLEOTIDE SEQUENCE</scope>
    <source>
        <strain evidence="3">B2-16538</strain>
    </source>
</reference>
<dbReference type="GO" id="GO:0005975">
    <property type="term" value="P:carbohydrate metabolic process"/>
    <property type="evidence" value="ECO:0007669"/>
    <property type="project" value="UniProtKB-ARBA"/>
</dbReference>
<proteinExistence type="predicted"/>